<sequence length="241" mass="25908">MDDDAGDTKLLCRALGESGLSCALRRARSMQAALGDHGEDAIDLVFLDYGLPNADGLVNIDTVLGQWPEAAVAVVTGQGDEVIAAAAIKAGAIDYIPKRHIAPASLRRLVQNGLEVTRLRHQIEAQRQELDTFAHTLAHDLKAPLRALDYFTLSLAEGIATGDSHAITADHTEIAGLVARLHRTIDTLAAHLHPGRVMPTARNRRTRFCAPPPRTCAPKSPTAARHCGPGRCRWSFALAAR</sequence>
<name>A0AAW9SPF3_9RHOB</name>
<dbReference type="Proteomes" id="UP001428774">
    <property type="component" value="Unassembled WGS sequence"/>
</dbReference>
<dbReference type="SUPFAM" id="SSF52172">
    <property type="entry name" value="CheY-like"/>
    <property type="match status" value="1"/>
</dbReference>
<reference evidence="3 4" key="1">
    <citation type="submission" date="2024-05" db="EMBL/GenBank/DDBJ databases">
        <title>Genome sequence of Ponticoccus litoralis KCCM 90028.</title>
        <authorList>
            <person name="Kim J.M."/>
            <person name="Lee J.K."/>
            <person name="Choi B.J."/>
            <person name="Bayburt H."/>
            <person name="Baek J.H."/>
            <person name="Jeon C.O."/>
        </authorList>
    </citation>
    <scope>NUCLEOTIDE SEQUENCE [LARGE SCALE GENOMIC DNA]</scope>
    <source>
        <strain evidence="3 4">KCCM 90028</strain>
    </source>
</reference>
<feature type="modified residue" description="4-aspartylphosphate" evidence="1">
    <location>
        <position position="48"/>
    </location>
</feature>
<protein>
    <submittedName>
        <fullName evidence="3">Response regulator</fullName>
    </submittedName>
</protein>
<dbReference type="InterPro" id="IPR001789">
    <property type="entry name" value="Sig_transdc_resp-reg_receiver"/>
</dbReference>
<evidence type="ECO:0000313" key="3">
    <source>
        <dbReference type="EMBL" id="MEN9060473.1"/>
    </source>
</evidence>
<proteinExistence type="predicted"/>
<evidence type="ECO:0000256" key="1">
    <source>
        <dbReference type="PROSITE-ProRule" id="PRU00169"/>
    </source>
</evidence>
<keyword evidence="4" id="KW-1185">Reference proteome</keyword>
<dbReference type="Pfam" id="PF00072">
    <property type="entry name" value="Response_reg"/>
    <property type="match status" value="1"/>
</dbReference>
<accession>A0AAW9SPF3</accession>
<dbReference type="EMBL" id="JBDNCH010000002">
    <property type="protein sequence ID" value="MEN9060473.1"/>
    <property type="molecule type" value="Genomic_DNA"/>
</dbReference>
<dbReference type="Gene3D" id="3.40.50.2300">
    <property type="match status" value="1"/>
</dbReference>
<evidence type="ECO:0000313" key="4">
    <source>
        <dbReference type="Proteomes" id="UP001428774"/>
    </source>
</evidence>
<dbReference type="RefSeq" id="WP_347167935.1">
    <property type="nucleotide sequence ID" value="NZ_JBDNCH010000002.1"/>
</dbReference>
<keyword evidence="1" id="KW-0597">Phosphoprotein</keyword>
<comment type="caution">
    <text evidence="3">The sequence shown here is derived from an EMBL/GenBank/DDBJ whole genome shotgun (WGS) entry which is preliminary data.</text>
</comment>
<dbReference type="InterPro" id="IPR011006">
    <property type="entry name" value="CheY-like_superfamily"/>
</dbReference>
<dbReference type="CDD" id="cd00156">
    <property type="entry name" value="REC"/>
    <property type="match status" value="1"/>
</dbReference>
<gene>
    <name evidence="3" type="ORF">ABFB10_04955</name>
</gene>
<feature type="domain" description="Response regulatory" evidence="2">
    <location>
        <begin position="1"/>
        <end position="113"/>
    </location>
</feature>
<dbReference type="AlphaFoldDB" id="A0AAW9SPF3"/>
<evidence type="ECO:0000259" key="2">
    <source>
        <dbReference type="PROSITE" id="PS50110"/>
    </source>
</evidence>
<dbReference type="GO" id="GO:0000160">
    <property type="term" value="P:phosphorelay signal transduction system"/>
    <property type="evidence" value="ECO:0007669"/>
    <property type="project" value="InterPro"/>
</dbReference>
<organism evidence="3 4">
    <name type="scientific">Ponticoccus litoralis</name>
    <dbReference type="NCBI Taxonomy" id="422297"/>
    <lineage>
        <taxon>Bacteria</taxon>
        <taxon>Pseudomonadati</taxon>
        <taxon>Pseudomonadota</taxon>
        <taxon>Alphaproteobacteria</taxon>
        <taxon>Rhodobacterales</taxon>
        <taxon>Roseobacteraceae</taxon>
        <taxon>Ponticoccus</taxon>
    </lineage>
</organism>
<dbReference type="PROSITE" id="PS50110">
    <property type="entry name" value="RESPONSE_REGULATORY"/>
    <property type="match status" value="1"/>
</dbReference>